<dbReference type="OrthoDB" id="5149792at2"/>
<dbReference type="InterPro" id="IPR045886">
    <property type="entry name" value="ThiF/MoeB/HesA"/>
</dbReference>
<dbReference type="InterPro" id="IPR000594">
    <property type="entry name" value="ThiF_NAD_FAD-bd"/>
</dbReference>
<dbReference type="GO" id="GO:0061503">
    <property type="term" value="F:tRNA threonylcarbamoyladenosine dehydratase"/>
    <property type="evidence" value="ECO:0007669"/>
    <property type="project" value="TreeGrafter"/>
</dbReference>
<organism evidence="2 3">
    <name type="scientific">Cyclobacterium xiamenense</name>
    <dbReference type="NCBI Taxonomy" id="1297121"/>
    <lineage>
        <taxon>Bacteria</taxon>
        <taxon>Pseudomonadati</taxon>
        <taxon>Bacteroidota</taxon>
        <taxon>Cytophagia</taxon>
        <taxon>Cytophagales</taxon>
        <taxon>Cyclobacteriaceae</taxon>
        <taxon>Cyclobacterium</taxon>
    </lineage>
</organism>
<evidence type="ECO:0000313" key="2">
    <source>
        <dbReference type="EMBL" id="SEJ36844.1"/>
    </source>
</evidence>
<gene>
    <name evidence="2" type="ORF">SAMN05192553_103505</name>
</gene>
<dbReference type="PANTHER" id="PTHR43267:SF3">
    <property type="entry name" value="THIF PROTEIN"/>
    <property type="match status" value="1"/>
</dbReference>
<dbReference type="Gene3D" id="3.40.50.720">
    <property type="entry name" value="NAD(P)-binding Rossmann-like Domain"/>
    <property type="match status" value="1"/>
</dbReference>
<reference evidence="3" key="1">
    <citation type="submission" date="2016-10" db="EMBL/GenBank/DDBJ databases">
        <authorList>
            <person name="Varghese N."/>
            <person name="Submissions S."/>
        </authorList>
    </citation>
    <scope>NUCLEOTIDE SEQUENCE [LARGE SCALE GENOMIC DNA]</scope>
    <source>
        <strain evidence="3">IBRC-M 10761</strain>
    </source>
</reference>
<dbReference type="InterPro" id="IPR035985">
    <property type="entry name" value="Ubiquitin-activating_enz"/>
</dbReference>
<name>A0A1H6YAE6_9BACT</name>
<feature type="domain" description="THIF-type NAD/FAD binding fold" evidence="1">
    <location>
        <begin position="117"/>
        <end position="252"/>
    </location>
</feature>
<keyword evidence="3" id="KW-1185">Reference proteome</keyword>
<dbReference type="STRING" id="1416801.SAMN05192553_103505"/>
<dbReference type="AlphaFoldDB" id="A0A1H6YAE6"/>
<dbReference type="SUPFAM" id="SSF69572">
    <property type="entry name" value="Activating enzymes of the ubiquitin-like proteins"/>
    <property type="match status" value="1"/>
</dbReference>
<dbReference type="GO" id="GO:0008641">
    <property type="term" value="F:ubiquitin-like modifier activating enzyme activity"/>
    <property type="evidence" value="ECO:0007669"/>
    <property type="project" value="InterPro"/>
</dbReference>
<sequence>MDNSAKKNELDHAWKPVILSPRNQEDTDVVKKLKDTGKVMFFDTFELQLTELIKARNPKRNLSLEELSEKKADFFSASGKSSMESGNWVYYPWRNTLVRILEENEFVQLRTVRNRYKITQEEQEKLQNQVIGVIGLSVGQSVALCLAMERCFGELRIADFDTLDLSNMNRIRTGLFNLGIKKSWIVAREIAEIDPYLKVTLFNEGVTESNLETFFTWEGKKLDVLIEECDSLPIKLLSRIQAKAMRIPVMMDTSDRGMMDIERFDREPERPIFHGLLEAFGEEKSLLAKLPENGKEVMMALLQFENLSDRVKYSFSELGKSITSWPQLASSVILGGAACCHYARMLLLGQELASGRFYVDLDHIINLNEG</sequence>
<dbReference type="GO" id="GO:0061504">
    <property type="term" value="P:cyclic threonylcarbamoyladenosine biosynthetic process"/>
    <property type="evidence" value="ECO:0007669"/>
    <property type="project" value="TreeGrafter"/>
</dbReference>
<dbReference type="RefSeq" id="WP_092174095.1">
    <property type="nucleotide sequence ID" value="NZ_FNZH01000003.1"/>
</dbReference>
<proteinExistence type="predicted"/>
<accession>A0A1H6YAE6</accession>
<evidence type="ECO:0000313" key="3">
    <source>
        <dbReference type="Proteomes" id="UP000199403"/>
    </source>
</evidence>
<dbReference type="PANTHER" id="PTHR43267">
    <property type="entry name" value="TRNA THREONYLCARBAMOYLADENOSINE DEHYDRATASE"/>
    <property type="match status" value="1"/>
</dbReference>
<evidence type="ECO:0000259" key="1">
    <source>
        <dbReference type="Pfam" id="PF00899"/>
    </source>
</evidence>
<dbReference type="EMBL" id="FNZH01000003">
    <property type="protein sequence ID" value="SEJ36844.1"/>
    <property type="molecule type" value="Genomic_DNA"/>
</dbReference>
<protein>
    <submittedName>
        <fullName evidence="2">ThiF family protein</fullName>
    </submittedName>
</protein>
<dbReference type="CDD" id="cd01483">
    <property type="entry name" value="E1_enzyme_family"/>
    <property type="match status" value="1"/>
</dbReference>
<dbReference type="Pfam" id="PF00899">
    <property type="entry name" value="ThiF"/>
    <property type="match status" value="1"/>
</dbReference>
<dbReference type="Proteomes" id="UP000199403">
    <property type="component" value="Unassembled WGS sequence"/>
</dbReference>